<evidence type="ECO:0000313" key="2">
    <source>
        <dbReference type="Proteomes" id="UP000001194"/>
    </source>
</evidence>
<organism evidence="2">
    <name type="scientific">Laccaria bicolor (strain S238N-H82 / ATCC MYA-4686)</name>
    <name type="common">Bicoloured deceiver</name>
    <name type="synonym">Laccaria laccata var. bicolor</name>
    <dbReference type="NCBI Taxonomy" id="486041"/>
    <lineage>
        <taxon>Eukaryota</taxon>
        <taxon>Fungi</taxon>
        <taxon>Dikarya</taxon>
        <taxon>Basidiomycota</taxon>
        <taxon>Agaricomycotina</taxon>
        <taxon>Agaricomycetes</taxon>
        <taxon>Agaricomycetidae</taxon>
        <taxon>Agaricales</taxon>
        <taxon>Agaricineae</taxon>
        <taxon>Hydnangiaceae</taxon>
        <taxon>Laccaria</taxon>
    </lineage>
</organism>
<dbReference type="InParanoid" id="B0E0X2"/>
<proteinExistence type="predicted"/>
<accession>B0E0X2</accession>
<dbReference type="HOGENOM" id="CLU_2306632_0_0_1"/>
<dbReference type="AlphaFoldDB" id="B0E0X2"/>
<keyword evidence="2" id="KW-1185">Reference proteome</keyword>
<dbReference type="RefSeq" id="XP_001889824.1">
    <property type="nucleotide sequence ID" value="XM_001889789.1"/>
</dbReference>
<dbReference type="KEGG" id="lbc:LACBIDRAFT_334967"/>
<sequence length="100" mass="11521">MTNMAGCGIPKAKHVQGMLFDSGNEYNFKSVPMPFRPGIKEPVTVDDLYTPYWVHSQDDFNGWENLAKHKQQVTITTEHNTRFYAIHFADQAENSSKLWD</sequence>
<dbReference type="EMBL" id="DS547163">
    <property type="protein sequence ID" value="EDQ99475.1"/>
    <property type="molecule type" value="Genomic_DNA"/>
</dbReference>
<reference evidence="1 2" key="1">
    <citation type="journal article" date="2008" name="Nature">
        <title>The genome of Laccaria bicolor provides insights into mycorrhizal symbiosis.</title>
        <authorList>
            <person name="Martin F."/>
            <person name="Aerts A."/>
            <person name="Ahren D."/>
            <person name="Brun A."/>
            <person name="Danchin E.G.J."/>
            <person name="Duchaussoy F."/>
            <person name="Gibon J."/>
            <person name="Kohler A."/>
            <person name="Lindquist E."/>
            <person name="Pereda V."/>
            <person name="Salamov A."/>
            <person name="Shapiro H.J."/>
            <person name="Wuyts J."/>
            <person name="Blaudez D."/>
            <person name="Buee M."/>
            <person name="Brokstein P."/>
            <person name="Canbaeck B."/>
            <person name="Cohen D."/>
            <person name="Courty P.E."/>
            <person name="Coutinho P.M."/>
            <person name="Delaruelle C."/>
            <person name="Detter J.C."/>
            <person name="Deveau A."/>
            <person name="DiFazio S."/>
            <person name="Duplessis S."/>
            <person name="Fraissinet-Tachet L."/>
            <person name="Lucic E."/>
            <person name="Frey-Klett P."/>
            <person name="Fourrey C."/>
            <person name="Feussner I."/>
            <person name="Gay G."/>
            <person name="Grimwood J."/>
            <person name="Hoegger P.J."/>
            <person name="Jain P."/>
            <person name="Kilaru S."/>
            <person name="Labbe J."/>
            <person name="Lin Y.C."/>
            <person name="Legue V."/>
            <person name="Le Tacon F."/>
            <person name="Marmeisse R."/>
            <person name="Melayah D."/>
            <person name="Montanini B."/>
            <person name="Muratet M."/>
            <person name="Nehls U."/>
            <person name="Niculita-Hirzel H."/>
            <person name="Oudot-Le Secq M.P."/>
            <person name="Peter M."/>
            <person name="Quesneville H."/>
            <person name="Rajashekar B."/>
            <person name="Reich M."/>
            <person name="Rouhier N."/>
            <person name="Schmutz J."/>
            <person name="Yin T."/>
            <person name="Chalot M."/>
            <person name="Henrissat B."/>
            <person name="Kuees U."/>
            <person name="Lucas S."/>
            <person name="Van de Peer Y."/>
            <person name="Podila G.K."/>
            <person name="Polle A."/>
            <person name="Pukkila P.J."/>
            <person name="Richardson P.M."/>
            <person name="Rouze P."/>
            <person name="Sanders I.R."/>
            <person name="Stajich J.E."/>
            <person name="Tunlid A."/>
            <person name="Tuskan G."/>
            <person name="Grigoriev I.V."/>
        </authorList>
    </citation>
    <scope>NUCLEOTIDE SEQUENCE [LARGE SCALE GENOMIC DNA]</scope>
    <source>
        <strain evidence="2">S238N-H82 / ATCC MYA-4686</strain>
    </source>
</reference>
<protein>
    <submittedName>
        <fullName evidence="1">Predicted protein</fullName>
    </submittedName>
</protein>
<evidence type="ECO:0000313" key="1">
    <source>
        <dbReference type="EMBL" id="EDQ99475.1"/>
    </source>
</evidence>
<name>B0E0X2_LACBS</name>
<dbReference type="GeneID" id="6085484"/>
<gene>
    <name evidence="1" type="ORF">LACBIDRAFT_334967</name>
</gene>
<dbReference type="Proteomes" id="UP000001194">
    <property type="component" value="Unassembled WGS sequence"/>
</dbReference>